<evidence type="ECO:0000256" key="2">
    <source>
        <dbReference type="SAM" id="Phobius"/>
    </source>
</evidence>
<evidence type="ECO:0000313" key="5">
    <source>
        <dbReference type="Proteomes" id="UP000774283"/>
    </source>
</evidence>
<name>A0A9X5ITB6_9MICO</name>
<keyword evidence="3" id="KW-0732">Signal</keyword>
<evidence type="ECO:0008006" key="6">
    <source>
        <dbReference type="Google" id="ProtNLM"/>
    </source>
</evidence>
<evidence type="ECO:0000256" key="3">
    <source>
        <dbReference type="SAM" id="SignalP"/>
    </source>
</evidence>
<dbReference type="AlphaFoldDB" id="A0A9X5ITB6"/>
<accession>A0A9X5ITB6</accession>
<reference evidence="4 5" key="1">
    <citation type="submission" date="2020-04" db="EMBL/GenBank/DDBJ databases">
        <title>MicrobeNet Type strains.</title>
        <authorList>
            <person name="Nicholson A.C."/>
        </authorList>
    </citation>
    <scope>NUCLEOTIDE SEQUENCE [LARGE SCALE GENOMIC DNA]</scope>
    <source>
        <strain evidence="4 5">ATCC BAA-789</strain>
    </source>
</reference>
<dbReference type="InterPro" id="IPR027273">
    <property type="entry name" value="Neocarzinostatin-like"/>
</dbReference>
<keyword evidence="2" id="KW-0472">Membrane</keyword>
<keyword evidence="5" id="KW-1185">Reference proteome</keyword>
<dbReference type="SUPFAM" id="SSF49319">
    <property type="entry name" value="Actinoxanthin-like"/>
    <property type="match status" value="1"/>
</dbReference>
<evidence type="ECO:0000256" key="1">
    <source>
        <dbReference type="SAM" id="MobiDB-lite"/>
    </source>
</evidence>
<feature type="compositionally biased region" description="Low complexity" evidence="1">
    <location>
        <begin position="184"/>
        <end position="205"/>
    </location>
</feature>
<keyword evidence="2" id="KW-1133">Transmembrane helix</keyword>
<evidence type="ECO:0000313" key="4">
    <source>
        <dbReference type="EMBL" id="NKX94116.1"/>
    </source>
</evidence>
<feature type="chain" id="PRO_5040875353" description="LPXTG-motif protein cell wall anchor domain protein" evidence="3">
    <location>
        <begin position="38"/>
        <end position="281"/>
    </location>
</feature>
<keyword evidence="2" id="KW-0812">Transmembrane</keyword>
<dbReference type="RefSeq" id="WP_168448194.1">
    <property type="nucleotide sequence ID" value="NZ_JAAXOW010000005.1"/>
</dbReference>
<dbReference type="EMBL" id="JAAXOW010000005">
    <property type="protein sequence ID" value="NKX94116.1"/>
    <property type="molecule type" value="Genomic_DNA"/>
</dbReference>
<dbReference type="Gene3D" id="2.60.40.230">
    <property type="entry name" value="Neocarzinostatin-like"/>
    <property type="match status" value="1"/>
</dbReference>
<comment type="caution">
    <text evidence="4">The sequence shown here is derived from an EMBL/GenBank/DDBJ whole genome shotgun (WGS) entry which is preliminary data.</text>
</comment>
<feature type="signal peptide" evidence="3">
    <location>
        <begin position="1"/>
        <end position="37"/>
    </location>
</feature>
<organism evidence="4 5">
    <name type="scientific">Sanguibacter hominis ATCC BAA-789</name>
    <dbReference type="NCBI Taxonomy" id="1312740"/>
    <lineage>
        <taxon>Bacteria</taxon>
        <taxon>Bacillati</taxon>
        <taxon>Actinomycetota</taxon>
        <taxon>Actinomycetes</taxon>
        <taxon>Micrococcales</taxon>
        <taxon>Sanguibacteraceae</taxon>
        <taxon>Sanguibacter</taxon>
    </lineage>
</organism>
<gene>
    <name evidence="4" type="ORF">HF995_12695</name>
</gene>
<dbReference type="Proteomes" id="UP000774283">
    <property type="component" value="Unassembled WGS sequence"/>
</dbReference>
<feature type="transmembrane region" description="Helical" evidence="2">
    <location>
        <begin position="241"/>
        <end position="260"/>
    </location>
</feature>
<feature type="compositionally biased region" description="Low complexity" evidence="1">
    <location>
        <begin position="215"/>
        <end position="234"/>
    </location>
</feature>
<sequence>MLSTPVPAAGLRLPLRRALATAVATLGLLAVAPGAHGADGPVSGEGPEGQKVTVTRATGLDPTGAELTVTGEGFDESIGIYVAVCVDNGPEKRPTPCLGGVDMAGTTGSSGWFSSNPPSYGKDLAQPFGPGGSFELTTTVVAQDNLTDCLDEAAAPDGCVLATFADHTRIDNRSADVRIPLTFAAPGAAEPTDATTAPAGTSDAAETAPPTTEGPAVSSASPVPATSSATSADSAAGGAPLVWVGVGAVVVLGGIAFLLARRRTAATPGDAAPVNDADRDA</sequence>
<proteinExistence type="predicted"/>
<protein>
    <recommendedName>
        <fullName evidence="6">LPXTG-motif protein cell wall anchor domain protein</fullName>
    </recommendedName>
</protein>
<feature type="region of interest" description="Disordered" evidence="1">
    <location>
        <begin position="184"/>
        <end position="234"/>
    </location>
</feature>